<evidence type="ECO:0000256" key="2">
    <source>
        <dbReference type="PROSITE-ProRule" id="PRU00176"/>
    </source>
</evidence>
<evidence type="ECO:0000313" key="5">
    <source>
        <dbReference type="Proteomes" id="UP000054498"/>
    </source>
</evidence>
<dbReference type="GeneID" id="25733821"/>
<dbReference type="Gene3D" id="3.30.70.330">
    <property type="match status" value="1"/>
</dbReference>
<organism evidence="4 5">
    <name type="scientific">Monoraphidium neglectum</name>
    <dbReference type="NCBI Taxonomy" id="145388"/>
    <lineage>
        <taxon>Eukaryota</taxon>
        <taxon>Viridiplantae</taxon>
        <taxon>Chlorophyta</taxon>
        <taxon>core chlorophytes</taxon>
        <taxon>Chlorophyceae</taxon>
        <taxon>CS clade</taxon>
        <taxon>Sphaeropleales</taxon>
        <taxon>Selenastraceae</taxon>
        <taxon>Monoraphidium</taxon>
    </lineage>
</organism>
<dbReference type="Proteomes" id="UP000054498">
    <property type="component" value="Unassembled WGS sequence"/>
</dbReference>
<dbReference type="PANTHER" id="PTHR48029:SF1">
    <property type="entry name" value="NUCLEOLAR PROTEIN 8"/>
    <property type="match status" value="1"/>
</dbReference>
<dbReference type="GO" id="GO:0003723">
    <property type="term" value="F:RNA binding"/>
    <property type="evidence" value="ECO:0007669"/>
    <property type="project" value="UniProtKB-UniRule"/>
</dbReference>
<dbReference type="KEGG" id="mng:MNEG_16095"/>
<dbReference type="InterPro" id="IPR012677">
    <property type="entry name" value="Nucleotide-bd_a/b_plait_sf"/>
</dbReference>
<sequence>MRLFVGGLPPDITKRDVEGRFAPFGAVAGCDIVPSKGLGASPGECRGFAYVDFEPKDNASLARCLSL</sequence>
<dbReference type="SUPFAM" id="SSF54928">
    <property type="entry name" value="RNA-binding domain, RBD"/>
    <property type="match status" value="1"/>
</dbReference>
<dbReference type="PANTHER" id="PTHR48029">
    <property type="entry name" value="NUCLEOLAR PROTEIN 8"/>
    <property type="match status" value="1"/>
</dbReference>
<name>A0A0D2LIM7_9CHLO</name>
<proteinExistence type="predicted"/>
<feature type="domain" description="RRM" evidence="3">
    <location>
        <begin position="1"/>
        <end position="67"/>
    </location>
</feature>
<accession>A0A0D2LIM7</accession>
<dbReference type="RefSeq" id="XP_013890889.1">
    <property type="nucleotide sequence ID" value="XM_014035435.1"/>
</dbReference>
<dbReference type="Pfam" id="PF00076">
    <property type="entry name" value="RRM_1"/>
    <property type="match status" value="1"/>
</dbReference>
<dbReference type="InterPro" id="IPR000504">
    <property type="entry name" value="RRM_dom"/>
</dbReference>
<gene>
    <name evidence="4" type="ORF">MNEG_16095</name>
</gene>
<keyword evidence="1 2" id="KW-0694">RNA-binding</keyword>
<feature type="non-terminal residue" evidence="4">
    <location>
        <position position="67"/>
    </location>
</feature>
<dbReference type="InterPro" id="IPR035979">
    <property type="entry name" value="RBD_domain_sf"/>
</dbReference>
<keyword evidence="5" id="KW-1185">Reference proteome</keyword>
<reference evidence="4 5" key="1">
    <citation type="journal article" date="2013" name="BMC Genomics">
        <title>Reconstruction of the lipid metabolism for the microalga Monoraphidium neglectum from its genome sequence reveals characteristics suitable for biofuel production.</title>
        <authorList>
            <person name="Bogen C."/>
            <person name="Al-Dilaimi A."/>
            <person name="Albersmeier A."/>
            <person name="Wichmann J."/>
            <person name="Grundmann M."/>
            <person name="Rupp O."/>
            <person name="Lauersen K.J."/>
            <person name="Blifernez-Klassen O."/>
            <person name="Kalinowski J."/>
            <person name="Goesmann A."/>
            <person name="Mussgnug J.H."/>
            <person name="Kruse O."/>
        </authorList>
    </citation>
    <scope>NUCLEOTIDE SEQUENCE [LARGE SCALE GENOMIC DNA]</scope>
    <source>
        <strain evidence="4 5">SAG 48.87</strain>
    </source>
</reference>
<evidence type="ECO:0000256" key="1">
    <source>
        <dbReference type="ARBA" id="ARBA00022884"/>
    </source>
</evidence>
<dbReference type="AlphaFoldDB" id="A0A0D2LIM7"/>
<dbReference type="OrthoDB" id="439808at2759"/>
<dbReference type="STRING" id="145388.A0A0D2LIM7"/>
<dbReference type="EMBL" id="KK106191">
    <property type="protein sequence ID" value="KIY91869.1"/>
    <property type="molecule type" value="Genomic_DNA"/>
</dbReference>
<dbReference type="PROSITE" id="PS50102">
    <property type="entry name" value="RRM"/>
    <property type="match status" value="1"/>
</dbReference>
<evidence type="ECO:0000259" key="3">
    <source>
        <dbReference type="PROSITE" id="PS50102"/>
    </source>
</evidence>
<evidence type="ECO:0000313" key="4">
    <source>
        <dbReference type="EMBL" id="KIY91869.1"/>
    </source>
</evidence>
<protein>
    <recommendedName>
        <fullName evidence="3">RRM domain-containing protein</fullName>
    </recommendedName>
</protein>